<protein>
    <submittedName>
        <fullName evidence="5">5-nitroanthranilic acid aminohydrolase</fullName>
        <ecNumber evidence="5">3.5.99.8</ecNumber>
    </submittedName>
</protein>
<keyword evidence="6" id="KW-1185">Reference proteome</keyword>
<evidence type="ECO:0000256" key="3">
    <source>
        <dbReference type="ARBA" id="ARBA00022801"/>
    </source>
</evidence>
<accession>A0A143QLZ7</accession>
<dbReference type="PATRIC" id="fig|1653479.3.peg.2937"/>
<dbReference type="InterPro" id="IPR036264">
    <property type="entry name" value="Bact_exopeptidase_dim_dom"/>
</dbReference>
<dbReference type="EMBL" id="CP015220">
    <property type="protein sequence ID" value="AMY24193.1"/>
    <property type="molecule type" value="Genomic_DNA"/>
</dbReference>
<comment type="similarity">
    <text evidence="1">Belongs to the peptidase M20A family.</text>
</comment>
<proteinExistence type="inferred from homology"/>
<evidence type="ECO:0000256" key="1">
    <source>
        <dbReference type="ARBA" id="ARBA00006247"/>
    </source>
</evidence>
<dbReference type="SUPFAM" id="SSF53187">
    <property type="entry name" value="Zn-dependent exopeptidases"/>
    <property type="match status" value="1"/>
</dbReference>
<dbReference type="Proteomes" id="UP000076038">
    <property type="component" value="Chromosome"/>
</dbReference>
<dbReference type="PANTHER" id="PTHR43808:SF8">
    <property type="entry name" value="PEPTIDASE M20 DIMERISATION DOMAIN-CONTAINING PROTEIN"/>
    <property type="match status" value="1"/>
</dbReference>
<name>A0A143QLZ7_RHOFA</name>
<keyword evidence="3 5" id="KW-0378">Hydrolase</keyword>
<dbReference type="EC" id="3.5.99.8" evidence="5"/>
<dbReference type="SUPFAM" id="SSF55031">
    <property type="entry name" value="Bacterial exopeptidase dimerisation domain"/>
    <property type="match status" value="1"/>
</dbReference>
<dbReference type="Gene3D" id="3.40.630.10">
    <property type="entry name" value="Zn peptidases"/>
    <property type="match status" value="1"/>
</dbReference>
<gene>
    <name evidence="5" type="primary">naaA</name>
    <name evidence="5" type="ORF">A3Q41_02902</name>
</gene>
<dbReference type="InterPro" id="IPR050072">
    <property type="entry name" value="Peptidase_M20A"/>
</dbReference>
<keyword evidence="4" id="KW-0862">Zinc</keyword>
<dbReference type="Gene3D" id="3.30.70.360">
    <property type="match status" value="1"/>
</dbReference>
<reference evidence="6" key="2">
    <citation type="submission" date="2016-04" db="EMBL/GenBank/DDBJ databases">
        <title>Complete Genome and Plasmid Sequences for Rhodococcus fascians D188 and Draft Sequences for Rhodococcus spp. Isolates PBTS 1 and PBTS 2.</title>
        <authorList>
            <person name="Stamer R."/>
            <person name="Vereecke D."/>
            <person name="Zhang Y."/>
            <person name="Schilkey F."/>
            <person name="Devitt N."/>
            <person name="Randall J."/>
        </authorList>
    </citation>
    <scope>NUCLEOTIDE SEQUENCE [LARGE SCALE GENOMIC DNA]</scope>
    <source>
        <strain evidence="6">PBTS2</strain>
    </source>
</reference>
<reference evidence="5 6" key="1">
    <citation type="journal article" date="2016" name="Genome Announc.">
        <title>Complete Genome and Plasmid Sequences for Rhodococcus fascians D188 and Draft Sequences for Rhodococcus Isolates PBTS 1 and PBTS 2.</title>
        <authorList>
            <person name="Stamler R.A."/>
            <person name="Vereecke D."/>
            <person name="Zhang Y."/>
            <person name="Schilkey F."/>
            <person name="Devitt N."/>
            <person name="Randall J.J."/>
        </authorList>
    </citation>
    <scope>NUCLEOTIDE SEQUENCE [LARGE SCALE GENOMIC DNA]</scope>
    <source>
        <strain evidence="5 6">PBTS2</strain>
    </source>
</reference>
<evidence type="ECO:0000256" key="2">
    <source>
        <dbReference type="ARBA" id="ARBA00022723"/>
    </source>
</evidence>
<organism evidence="5 6">
    <name type="scientific">Rhodococcoides fascians</name>
    <name type="common">Rhodococcus fascians</name>
    <dbReference type="NCBI Taxonomy" id="1828"/>
    <lineage>
        <taxon>Bacteria</taxon>
        <taxon>Bacillati</taxon>
        <taxon>Actinomycetota</taxon>
        <taxon>Actinomycetes</taxon>
        <taxon>Mycobacteriales</taxon>
        <taxon>Nocardiaceae</taxon>
        <taxon>Rhodococcoides</taxon>
    </lineage>
</organism>
<evidence type="ECO:0000313" key="6">
    <source>
        <dbReference type="Proteomes" id="UP000076038"/>
    </source>
</evidence>
<evidence type="ECO:0000313" key="5">
    <source>
        <dbReference type="EMBL" id="AMY24193.1"/>
    </source>
</evidence>
<evidence type="ECO:0000256" key="4">
    <source>
        <dbReference type="ARBA" id="ARBA00022833"/>
    </source>
</evidence>
<keyword evidence="2" id="KW-0479">Metal-binding</keyword>
<dbReference type="GO" id="GO:0016787">
    <property type="term" value="F:hydrolase activity"/>
    <property type="evidence" value="ECO:0007669"/>
    <property type="project" value="UniProtKB-KW"/>
</dbReference>
<dbReference type="KEGG" id="rhs:A3Q41_02902"/>
<dbReference type="PANTHER" id="PTHR43808">
    <property type="entry name" value="ACETYLORNITHINE DEACETYLASE"/>
    <property type="match status" value="1"/>
</dbReference>
<dbReference type="AlphaFoldDB" id="A0A143QLZ7"/>
<sequence>MTTVSRRDSADEAIERVLAHLTRERLLAAVRAMVDIPSPTGGEAPLAEWITSDLASAGVDAEVQRIDSSQANAVATIPGGDGPSLLLYAPIDTFTTGDPALDIPGAAVSWRPDLAPRSVVSGDIVEGLGAGNPKGHGAVVLAVLHALHAAGVTPPGDVVGGFGAGGMPSFAVSGVGAPDRTNTGHGVGAGFMLERGYTTDFAVIAKPGWTVLHEEVGLVWIDVTVHGGHTYVGSRHRIPYSNAVASAGRVAVALEDWLEEYAQRHRYSTMTPQGIVSSISGGLRRLAASTPAAVTLRLDLRLTTRQTPATVLREVRAMLAGVSEQLGVEVSARAVAAIPATHTPPDSPVILAAVDAFETVSGSPHQIIMDNSGATDANILRMRGVPTARVGMPKVAAVPDGSSIDFTRGMNLVDVREMQRLAEILIRTVFLLPSKDDSARAG</sequence>